<feature type="transmembrane region" description="Helical" evidence="1">
    <location>
        <begin position="64"/>
        <end position="89"/>
    </location>
</feature>
<dbReference type="RefSeq" id="WP_245855807.1">
    <property type="nucleotide sequence ID" value="NZ_JBEPMQ010000006.1"/>
</dbReference>
<protein>
    <submittedName>
        <fullName evidence="2">Predicted membrane protein DUF2232</fullName>
    </submittedName>
</protein>
<feature type="transmembrane region" description="Helical" evidence="1">
    <location>
        <begin position="119"/>
        <end position="141"/>
    </location>
</feature>
<dbReference type="Proteomes" id="UP000219546">
    <property type="component" value="Unassembled WGS sequence"/>
</dbReference>
<feature type="transmembrane region" description="Helical" evidence="1">
    <location>
        <begin position="29"/>
        <end position="52"/>
    </location>
</feature>
<keyword evidence="1" id="KW-0812">Transmembrane</keyword>
<keyword evidence="1" id="KW-1133">Transmembrane helix</keyword>
<feature type="transmembrane region" description="Helical" evidence="1">
    <location>
        <begin position="95"/>
        <end position="112"/>
    </location>
</feature>
<feature type="transmembrane region" description="Helical" evidence="1">
    <location>
        <begin position="153"/>
        <end position="172"/>
    </location>
</feature>
<evidence type="ECO:0000313" key="2">
    <source>
        <dbReference type="EMBL" id="SNX70896.1"/>
    </source>
</evidence>
<name>A0A285CV47_9BACI</name>
<dbReference type="AlphaFoldDB" id="A0A285CV47"/>
<keyword evidence="1" id="KW-0472">Membrane</keyword>
<accession>A0A285CV47</accession>
<reference evidence="2 3" key="1">
    <citation type="submission" date="2017-08" db="EMBL/GenBank/DDBJ databases">
        <authorList>
            <person name="de Groot N.N."/>
        </authorList>
    </citation>
    <scope>NUCLEOTIDE SEQUENCE [LARGE SCALE GENOMIC DNA]</scope>
    <source>
        <strain evidence="2 3">JC228</strain>
    </source>
</reference>
<dbReference type="EMBL" id="OAOP01000004">
    <property type="protein sequence ID" value="SNX70896.1"/>
    <property type="molecule type" value="Genomic_DNA"/>
</dbReference>
<organism evidence="2 3">
    <name type="scientific">Bacillus oleivorans</name>
    <dbReference type="NCBI Taxonomy" id="1448271"/>
    <lineage>
        <taxon>Bacteria</taxon>
        <taxon>Bacillati</taxon>
        <taxon>Bacillota</taxon>
        <taxon>Bacilli</taxon>
        <taxon>Bacillales</taxon>
        <taxon>Bacillaceae</taxon>
        <taxon>Bacillus</taxon>
    </lineage>
</organism>
<sequence>MYSFFQPISEHADMIHKLLRSKSTSLQNIIVTSLFGTLSAIFQSAGGFFPWVGYLISPLATAPIIFCTILSLKFGLFSYMVSILLLLVIQPSELIVFPFTTGLLGLAIGLAFRKFSKRISIIFFGSLALLAGMMIVLYGFGFPLLGPSIPANISYSGTGILFLFSFFYSWLWTEASHAVFKKIQKLLYYI</sequence>
<evidence type="ECO:0000256" key="1">
    <source>
        <dbReference type="SAM" id="Phobius"/>
    </source>
</evidence>
<proteinExistence type="predicted"/>
<gene>
    <name evidence="2" type="ORF">SAMN05877753_104421</name>
</gene>
<keyword evidence="3" id="KW-1185">Reference proteome</keyword>
<evidence type="ECO:0000313" key="3">
    <source>
        <dbReference type="Proteomes" id="UP000219546"/>
    </source>
</evidence>